<accession>A0A7N0ZYI4</accession>
<dbReference type="AlphaFoldDB" id="A0A7N0ZYI4"/>
<evidence type="ECO:0000256" key="1">
    <source>
        <dbReference type="SAM" id="MobiDB-lite"/>
    </source>
</evidence>
<organism evidence="2 3">
    <name type="scientific">Kalanchoe fedtschenkoi</name>
    <name type="common">Lavender scallops</name>
    <name type="synonym">South American air plant</name>
    <dbReference type="NCBI Taxonomy" id="63787"/>
    <lineage>
        <taxon>Eukaryota</taxon>
        <taxon>Viridiplantae</taxon>
        <taxon>Streptophyta</taxon>
        <taxon>Embryophyta</taxon>
        <taxon>Tracheophyta</taxon>
        <taxon>Spermatophyta</taxon>
        <taxon>Magnoliopsida</taxon>
        <taxon>eudicotyledons</taxon>
        <taxon>Gunneridae</taxon>
        <taxon>Pentapetalae</taxon>
        <taxon>Saxifragales</taxon>
        <taxon>Crassulaceae</taxon>
        <taxon>Kalanchoe</taxon>
    </lineage>
</organism>
<feature type="region of interest" description="Disordered" evidence="1">
    <location>
        <begin position="44"/>
        <end position="69"/>
    </location>
</feature>
<dbReference type="Proteomes" id="UP000594263">
    <property type="component" value="Unplaced"/>
</dbReference>
<dbReference type="Gramene" id="Kaladp0055s0032.1.v1.1">
    <property type="protein sequence ID" value="Kaladp0055s0032.1.v1.1"/>
    <property type="gene ID" value="Kaladp0055s0032.v1.1"/>
</dbReference>
<protein>
    <submittedName>
        <fullName evidence="2">Uncharacterized protein</fullName>
    </submittedName>
</protein>
<proteinExistence type="predicted"/>
<reference evidence="2" key="1">
    <citation type="submission" date="2021-01" db="UniProtKB">
        <authorList>
            <consortium name="EnsemblPlants"/>
        </authorList>
    </citation>
    <scope>IDENTIFICATION</scope>
</reference>
<name>A0A7N0ZYI4_KALFE</name>
<evidence type="ECO:0000313" key="3">
    <source>
        <dbReference type="Proteomes" id="UP000594263"/>
    </source>
</evidence>
<dbReference type="EnsemblPlants" id="Kaladp0055s0032.1.v1.1">
    <property type="protein sequence ID" value="Kaladp0055s0032.1.v1.1"/>
    <property type="gene ID" value="Kaladp0055s0032.v1.1"/>
</dbReference>
<evidence type="ECO:0000313" key="2">
    <source>
        <dbReference type="EnsemblPlants" id="Kaladp0055s0032.1.v1.1"/>
    </source>
</evidence>
<keyword evidence="3" id="KW-1185">Reference proteome</keyword>
<sequence>MPTTPYPLFHSPIPLKFPPPASIKIHRLIKSTSIPSSFMTHRFPPHRLSPSNHPRSSFPPPPISRSNHSQVCVRRASHRASSHFIHSALVSHLSLFMSLPLSGYTIFVRKTISVQ</sequence>